<protein>
    <submittedName>
        <fullName evidence="1">Uncharacterized protein</fullName>
    </submittedName>
</protein>
<dbReference type="EMBL" id="MK500589">
    <property type="protein sequence ID" value="QBK93014.1"/>
    <property type="molecule type" value="Genomic_DNA"/>
</dbReference>
<proteinExistence type="predicted"/>
<sequence length="197" mass="23651">MESIRHFLCKDVSLIIFEFLINGENYNSFVLKDIVEFNEKIYNWDMVLLWSLEINNKDTINYSKSKFIWMQTCVKCSTFNCEDPRCTYIIEDEEIEDFPEYEETFEDWDGMCQMIFEEAINSGNYEISEIVYSSMSSRDAYFRWEVCMILGFRSGRNEEILRYVESKVKDWKALLTSMLKFFPEEEKAIEYVKNCIS</sequence>
<gene>
    <name evidence="1" type="ORF">LCPAC403_01480</name>
</gene>
<organism evidence="1">
    <name type="scientific">Pithovirus LCPAC403</name>
    <dbReference type="NCBI Taxonomy" id="2506596"/>
    <lineage>
        <taxon>Viruses</taxon>
        <taxon>Pithoviruses</taxon>
    </lineage>
</organism>
<name>A0A481ZAR9_9VIRU</name>
<evidence type="ECO:0000313" key="1">
    <source>
        <dbReference type="EMBL" id="QBK93014.1"/>
    </source>
</evidence>
<reference evidence="1" key="1">
    <citation type="journal article" date="2019" name="MBio">
        <title>Virus Genomes from Deep Sea Sediments Expand the Ocean Megavirome and Support Independent Origins of Viral Gigantism.</title>
        <authorList>
            <person name="Backstrom D."/>
            <person name="Yutin N."/>
            <person name="Jorgensen S.L."/>
            <person name="Dharamshi J."/>
            <person name="Homa F."/>
            <person name="Zaremba-Niedwiedzka K."/>
            <person name="Spang A."/>
            <person name="Wolf Y.I."/>
            <person name="Koonin E.V."/>
            <person name="Ettema T.J."/>
        </authorList>
    </citation>
    <scope>NUCLEOTIDE SEQUENCE</scope>
</reference>
<accession>A0A481ZAR9</accession>